<dbReference type="RefSeq" id="WP_069966723.1">
    <property type="nucleotide sequence ID" value="NZ_CM124774.1"/>
</dbReference>
<accession>A0A1E5QLY4</accession>
<organism evidence="1">
    <name type="scientific">Desertifilum tharense IPPAS B-1220</name>
    <dbReference type="NCBI Taxonomy" id="1781255"/>
    <lineage>
        <taxon>Bacteria</taxon>
        <taxon>Bacillati</taxon>
        <taxon>Cyanobacteriota</taxon>
        <taxon>Cyanophyceae</taxon>
        <taxon>Desertifilales</taxon>
        <taxon>Desertifilaceae</taxon>
        <taxon>Desertifilum</taxon>
    </lineage>
</organism>
<evidence type="ECO:0000313" key="1">
    <source>
        <dbReference type="EMBL" id="OEJ75638.1"/>
    </source>
</evidence>
<dbReference type="InterPro" id="IPR027417">
    <property type="entry name" value="P-loop_NTPase"/>
</dbReference>
<evidence type="ECO:0008006" key="2">
    <source>
        <dbReference type="Google" id="ProtNLM"/>
    </source>
</evidence>
<gene>
    <name evidence="1" type="ORF">BH720_08330</name>
</gene>
<dbReference type="STRING" id="1781255.BH720_08330"/>
<reference evidence="1" key="1">
    <citation type="submission" date="2016-09" db="EMBL/GenBank/DDBJ databases">
        <title>Draft genome of thermotolerant cyanobacterium Desertifilum sp. strain IPPAS B-1220.</title>
        <authorList>
            <person name="Sinetova M.A."/>
            <person name="Bolakhan K."/>
            <person name="Zayadan B.K."/>
            <person name="Mironov K.S."/>
            <person name="Ustinova V."/>
            <person name="Kupriyanova E.V."/>
            <person name="Sidorov R.A."/>
            <person name="Skrypnik A.N."/>
            <person name="Gogoleva N.E."/>
            <person name="Gogolev Y.V."/>
            <person name="Los D.A."/>
        </authorList>
    </citation>
    <scope>NUCLEOTIDE SEQUENCE [LARGE SCALE GENOMIC DNA]</scope>
    <source>
        <strain evidence="1">IPPAS B-1220</strain>
    </source>
</reference>
<dbReference type="Gene3D" id="3.40.50.300">
    <property type="entry name" value="P-loop containing nucleotide triphosphate hydrolases"/>
    <property type="match status" value="1"/>
</dbReference>
<dbReference type="EMBL" id="MJGC01000047">
    <property type="protein sequence ID" value="OEJ75638.1"/>
    <property type="molecule type" value="Genomic_DNA"/>
</dbReference>
<dbReference type="OrthoDB" id="5432578at2"/>
<dbReference type="SUPFAM" id="SSF52540">
    <property type="entry name" value="P-loop containing nucleoside triphosphate hydrolases"/>
    <property type="match status" value="1"/>
</dbReference>
<dbReference type="AlphaFoldDB" id="A0A1E5QLY4"/>
<protein>
    <recommendedName>
        <fullName evidence="2">Shikimate kinase</fullName>
    </recommendedName>
</protein>
<name>A0A1E5QLY4_9CYAN</name>
<proteinExistence type="predicted"/>
<comment type="caution">
    <text evidence="1">The sequence shown here is derived from an EMBL/GenBank/DDBJ whole genome shotgun (WGS) entry which is preliminary data.</text>
</comment>
<sequence>MIYTSKNHQSCTLLLLVGLKGSGKTWIGSVLEKHLAIQFLKIEPLFLELLRKQPSPTGIDLEKKGFQMVLDRLDELAQNHEILCIESTGTAHTFPELLKTLQQSYHLLIVRIKAPLETCRERVLARDSSVHIPVSDTRLTEINQRALQLDLPWDLEIDNSEFQAENTLINAFQDLLPRNLNDTLC</sequence>